<dbReference type="EMBL" id="QVIG01000001">
    <property type="protein sequence ID" value="RGD61994.1"/>
    <property type="molecule type" value="Genomic_DNA"/>
</dbReference>
<comment type="caution">
    <text evidence="1">The sequence shown here is derived from an EMBL/GenBank/DDBJ whole genome shotgun (WGS) entry which is preliminary data.</text>
</comment>
<name>A0A373A2J5_9ACTN</name>
<keyword evidence="2" id="KW-1185">Reference proteome</keyword>
<sequence length="444" mass="47926">MTAQPQEHPLIRVREVRSLERSAFARKLRERSAELGTPLGTGRDGVLRWESGRTPDNLTQLVMADVIGIDSALVESHPWPQWLQFDPLQQPNEYPWSGPGTVGALKDVIGSPMDRRTFFLGSAAMTAALFSWLTADPVAAAQLTTGRRIGEGAVTTIERRVRELRLADDEDGGGTLIRDTAATLAAVTDLLTNRSHTLAHQRRLYAAGADLARMRAWAAFDVHGRCDDVAFKAALQAAHAADDPALGAHTLTFWAAASYNTGRAVEAHALASAALAAVRGRAAPRVEALVLARRARARSHLHDVGCWRDLDAAQTKLEAARLDQTGEPEWAYWFDGSEYAGSLASTQLAMGRADQAEKGFALSAREAAGTVRTQAIYLVRAADAQLQQGHVEDACATAHHALDITAEISSQRTTGPLRDLAAALASHSHIPEAREVRERISATI</sequence>
<organism evidence="1 2">
    <name type="scientific">Kitasatospora xanthocidica</name>
    <dbReference type="NCBI Taxonomy" id="83382"/>
    <lineage>
        <taxon>Bacteria</taxon>
        <taxon>Bacillati</taxon>
        <taxon>Actinomycetota</taxon>
        <taxon>Actinomycetes</taxon>
        <taxon>Kitasatosporales</taxon>
        <taxon>Streptomycetaceae</taxon>
        <taxon>Kitasatospora</taxon>
    </lineage>
</organism>
<dbReference type="AlphaFoldDB" id="A0A373A2J5"/>
<accession>A0A373A2J5</accession>
<evidence type="ECO:0000313" key="1">
    <source>
        <dbReference type="EMBL" id="RGD61994.1"/>
    </source>
</evidence>
<reference evidence="1 2" key="1">
    <citation type="submission" date="2018-08" db="EMBL/GenBank/DDBJ databases">
        <title>Diversity &amp; Physiological Properties of Lignin-Decomposing Actinobacteria from Soil.</title>
        <authorList>
            <person name="Roh S.G."/>
            <person name="Kim S.B."/>
        </authorList>
    </citation>
    <scope>NUCLEOTIDE SEQUENCE [LARGE SCALE GENOMIC DNA]</scope>
    <source>
        <strain evidence="1 2">MMS17-GH009</strain>
    </source>
</reference>
<dbReference type="Proteomes" id="UP000263377">
    <property type="component" value="Unassembled WGS sequence"/>
</dbReference>
<gene>
    <name evidence="1" type="ORF">DR950_33450</name>
</gene>
<evidence type="ECO:0000313" key="2">
    <source>
        <dbReference type="Proteomes" id="UP000263377"/>
    </source>
</evidence>
<proteinExistence type="predicted"/>
<protein>
    <submittedName>
        <fullName evidence="1">XRE family transcriptional regulator</fullName>
    </submittedName>
</protein>